<dbReference type="Proteomes" id="UP000230002">
    <property type="component" value="Unassembled WGS sequence"/>
</dbReference>
<organism evidence="3 4">
    <name type="scientific">Ganoderma sinense ZZ0214-1</name>
    <dbReference type="NCBI Taxonomy" id="1077348"/>
    <lineage>
        <taxon>Eukaryota</taxon>
        <taxon>Fungi</taxon>
        <taxon>Dikarya</taxon>
        <taxon>Basidiomycota</taxon>
        <taxon>Agaricomycotina</taxon>
        <taxon>Agaricomycetes</taxon>
        <taxon>Polyporales</taxon>
        <taxon>Polyporaceae</taxon>
        <taxon>Ganoderma</taxon>
    </lineage>
</organism>
<dbReference type="AlphaFoldDB" id="A0A2G8RVS3"/>
<dbReference type="GO" id="GO:0016838">
    <property type="term" value="F:carbon-oxygen lyase activity, acting on phosphates"/>
    <property type="evidence" value="ECO:0007669"/>
    <property type="project" value="InterPro"/>
</dbReference>
<dbReference type="InterPro" id="IPR008949">
    <property type="entry name" value="Isoprenoid_synthase_dom_sf"/>
</dbReference>
<proteinExistence type="inferred from homology"/>
<evidence type="ECO:0000313" key="4">
    <source>
        <dbReference type="Proteomes" id="UP000230002"/>
    </source>
</evidence>
<evidence type="ECO:0000256" key="1">
    <source>
        <dbReference type="ARBA" id="ARBA00007946"/>
    </source>
</evidence>
<dbReference type="EMBL" id="AYKW01000045">
    <property type="protein sequence ID" value="PIL25584.1"/>
    <property type="molecule type" value="Genomic_DNA"/>
</dbReference>
<comment type="caution">
    <text evidence="3">The sequence shown here is derived from an EMBL/GenBank/DDBJ whole genome shotgun (WGS) entry which is preliminary data.</text>
</comment>
<evidence type="ECO:0000256" key="2">
    <source>
        <dbReference type="ARBA" id="ARBA00023239"/>
    </source>
</evidence>
<dbReference type="SMR" id="A0A2G8RVS3"/>
<sequence>MMNCPAPEKNSFYDQEPLEVRERDKVREVLRDFLKRSMSTDDLQFTRDTNQHTELYRYVSQKVLDIIEAAGDDPKIAHKASITGCDLAKIIYGHTDHEHQCYIALYTACIVYIDDLGNRHLEALANFSRRFVAGEKQPHPALDVLSDLLKESYDLWPDVGADAIVSGTLEAVSAMHVECTTGNMRIAPQATWWPNYFRNRTGICPPYAHFNFMKGWRSAPDSYLQLLPYLEFYIVAANDVLSFYKEQLEGETKNYIHIRATTDQITAIDVLRSLADEVVACAERTSVLIGQEDPEMMAIWRSFEQVNAFTTGPGTGNDNH</sequence>
<comment type="similarity">
    <text evidence="1">Belongs to the trichodiene synthase family.</text>
</comment>
<dbReference type="Gene3D" id="1.10.600.10">
    <property type="entry name" value="Farnesyl Diphosphate Synthase"/>
    <property type="match status" value="1"/>
</dbReference>
<name>A0A2G8RVS3_9APHY</name>
<dbReference type="SUPFAM" id="SSF48576">
    <property type="entry name" value="Terpenoid synthases"/>
    <property type="match status" value="1"/>
</dbReference>
<gene>
    <name evidence="3" type="ORF">GSI_11331</name>
</gene>
<dbReference type="OrthoDB" id="2998174at2759"/>
<accession>A0A2G8RVS3</accession>
<dbReference type="STRING" id="1077348.A0A2G8RVS3"/>
<evidence type="ECO:0000313" key="3">
    <source>
        <dbReference type="EMBL" id="PIL25584.1"/>
    </source>
</evidence>
<dbReference type="InterPro" id="IPR024652">
    <property type="entry name" value="Trichodiene_synth"/>
</dbReference>
<protein>
    <submittedName>
        <fullName evidence="3">Terpene synthase</fullName>
    </submittedName>
</protein>
<keyword evidence="4" id="KW-1185">Reference proteome</keyword>
<keyword evidence="2" id="KW-0456">Lyase</keyword>
<reference evidence="3 4" key="1">
    <citation type="journal article" date="2015" name="Sci. Rep.">
        <title>Chromosome-level genome map provides insights into diverse defense mechanisms in the medicinal fungus Ganoderma sinense.</title>
        <authorList>
            <person name="Zhu Y."/>
            <person name="Xu J."/>
            <person name="Sun C."/>
            <person name="Zhou S."/>
            <person name="Xu H."/>
            <person name="Nelson D.R."/>
            <person name="Qian J."/>
            <person name="Song J."/>
            <person name="Luo H."/>
            <person name="Xiang L."/>
            <person name="Li Y."/>
            <person name="Xu Z."/>
            <person name="Ji A."/>
            <person name="Wang L."/>
            <person name="Lu S."/>
            <person name="Hayward A."/>
            <person name="Sun W."/>
            <person name="Li X."/>
            <person name="Schwartz D.C."/>
            <person name="Wang Y."/>
            <person name="Chen S."/>
        </authorList>
    </citation>
    <scope>NUCLEOTIDE SEQUENCE [LARGE SCALE GENOMIC DNA]</scope>
    <source>
        <strain evidence="3 4">ZZ0214-1</strain>
    </source>
</reference>
<dbReference type="Pfam" id="PF06330">
    <property type="entry name" value="TRI5"/>
    <property type="match status" value="1"/>
</dbReference>